<dbReference type="RefSeq" id="YP_010101140.1">
    <property type="nucleotide sequence ID" value="NC_055788.1"/>
</dbReference>
<accession>A0A410TE05</accession>
<dbReference type="EMBL" id="MK376962">
    <property type="protein sequence ID" value="QAU07259.1"/>
    <property type="molecule type" value="Genomic_DNA"/>
</dbReference>
<organism evidence="1 2">
    <name type="scientific">Gordonia phage NosilaM</name>
    <dbReference type="NCBI Taxonomy" id="2507863"/>
    <lineage>
        <taxon>Viruses</taxon>
        <taxon>Duplodnaviria</taxon>
        <taxon>Heunggongvirae</taxon>
        <taxon>Uroviricota</taxon>
        <taxon>Caudoviricetes</taxon>
        <taxon>Zierdtviridae</taxon>
        <taxon>Emilbogenvirinae</taxon>
        <taxon>Kablunavirus</taxon>
        <taxon>Kablunavirus nosilaM</taxon>
    </lineage>
</organism>
<keyword evidence="2" id="KW-1185">Reference proteome</keyword>
<evidence type="ECO:0000313" key="2">
    <source>
        <dbReference type="Proteomes" id="UP000290362"/>
    </source>
</evidence>
<dbReference type="Proteomes" id="UP000290362">
    <property type="component" value="Segment"/>
</dbReference>
<evidence type="ECO:0000313" key="1">
    <source>
        <dbReference type="EMBL" id="QAU07259.1"/>
    </source>
</evidence>
<gene>
    <name evidence="1" type="primary">16</name>
    <name evidence="1" type="ORF">SEA_NOSILAM_16</name>
</gene>
<reference evidence="1 2" key="1">
    <citation type="submission" date="2019-01" db="EMBL/GenBank/DDBJ databases">
        <authorList>
            <person name="Febre-Alemany D.A."/>
            <person name="Fernandez-Morales A.P."/>
            <person name="Figueroa-Rodriguez V.A."/>
            <person name="Fumero-Velazquez J."/>
            <person name="Galindez-Couvertier J.M."/>
            <person name="Morales-Colon V.I."/>
            <person name="Ocasio-Caldero C.E."/>
            <person name="Perez-Torres A.D."/>
            <person name="Pescador-Vega R.F."/>
            <person name="Rivera-Rodriguez A.M."/>
            <person name="Fernandez-Martinez M."/>
            <person name="Rubin M.R."/>
            <person name="Vazquez E."/>
            <person name="Garlena R.A."/>
            <person name="Russell D.A."/>
            <person name="Pope W.H."/>
            <person name="Jacobs-Sera D."/>
            <person name="Hatfull G.F."/>
        </authorList>
    </citation>
    <scope>NUCLEOTIDE SEQUENCE [LARGE SCALE GENOMIC DNA]</scope>
</reference>
<dbReference type="GeneID" id="65118851"/>
<sequence length="124" mass="14116">MSATNIVEELTTEDYIQASEQLLRIQEKKASGKELSKKERAIVVYASLMMASDRSADMYRGVWKDFVNNNGEQMTHEGAQKARRFYDLLQQGVSAAEKGYEVGEPIALRSILEDFREIYSTDLL</sequence>
<proteinExistence type="predicted"/>
<name>A0A410TE05_9CAUD</name>
<protein>
    <submittedName>
        <fullName evidence="1">Uncharacterized protein</fullName>
    </submittedName>
</protein>
<dbReference type="KEGG" id="vg:65118851"/>